<keyword evidence="2" id="KW-1185">Reference proteome</keyword>
<dbReference type="Proteomes" id="UP001331761">
    <property type="component" value="Unassembled WGS sequence"/>
</dbReference>
<comment type="caution">
    <text evidence="1">The sequence shown here is derived from an EMBL/GenBank/DDBJ whole genome shotgun (WGS) entry which is preliminary data.</text>
</comment>
<accession>A0AAN8IQT3</accession>
<sequence>MLSCDEIVWDSVNDFRFRSPQEFIARGNNRVSGDFVLNACNALSILSKLEKPYTVEKVALAVKQAFVDISPQDYDLALKQVAHSVICNQGILAFTQEHGLPQDNTHIVKEDISEPQNFLNRTPTSTDFRIYEERFSKEG</sequence>
<evidence type="ECO:0000313" key="1">
    <source>
        <dbReference type="EMBL" id="KAK5983369.1"/>
    </source>
</evidence>
<evidence type="ECO:0000313" key="2">
    <source>
        <dbReference type="Proteomes" id="UP001331761"/>
    </source>
</evidence>
<reference evidence="1 2" key="1">
    <citation type="submission" date="2019-10" db="EMBL/GenBank/DDBJ databases">
        <title>Assembly and Annotation for the nematode Trichostrongylus colubriformis.</title>
        <authorList>
            <person name="Martin J."/>
        </authorList>
    </citation>
    <scope>NUCLEOTIDE SEQUENCE [LARGE SCALE GENOMIC DNA]</scope>
    <source>
        <strain evidence="1">G859</strain>
        <tissue evidence="1">Whole worm</tissue>
    </source>
</reference>
<dbReference type="AlphaFoldDB" id="A0AAN8IQT3"/>
<dbReference type="EMBL" id="WIXE01004067">
    <property type="protein sequence ID" value="KAK5983369.1"/>
    <property type="molecule type" value="Genomic_DNA"/>
</dbReference>
<name>A0AAN8IQT3_TRICO</name>
<proteinExistence type="predicted"/>
<protein>
    <submittedName>
        <fullName evidence="1">Uncharacterized protein</fullName>
    </submittedName>
</protein>
<gene>
    <name evidence="1" type="ORF">GCK32_010308</name>
</gene>
<organism evidence="1 2">
    <name type="scientific">Trichostrongylus colubriformis</name>
    <name type="common">Black scour worm</name>
    <dbReference type="NCBI Taxonomy" id="6319"/>
    <lineage>
        <taxon>Eukaryota</taxon>
        <taxon>Metazoa</taxon>
        <taxon>Ecdysozoa</taxon>
        <taxon>Nematoda</taxon>
        <taxon>Chromadorea</taxon>
        <taxon>Rhabditida</taxon>
        <taxon>Rhabditina</taxon>
        <taxon>Rhabditomorpha</taxon>
        <taxon>Strongyloidea</taxon>
        <taxon>Trichostrongylidae</taxon>
        <taxon>Trichostrongylus</taxon>
    </lineage>
</organism>